<reference evidence="3 4" key="1">
    <citation type="submission" date="2020-06" db="EMBL/GenBank/DDBJ databases">
        <title>Actinomadura xiongansis sp. nov., isolated from soil of Baiyangdian.</title>
        <authorList>
            <person name="Zhang X."/>
        </authorList>
    </citation>
    <scope>NUCLEOTIDE SEQUENCE [LARGE SCALE GENOMIC DNA]</scope>
    <source>
        <strain evidence="3 4">HBUM206468</strain>
    </source>
</reference>
<dbReference type="PROSITE" id="PS00086">
    <property type="entry name" value="CYTOCHROME_P450"/>
    <property type="match status" value="1"/>
</dbReference>
<dbReference type="Proteomes" id="UP000805614">
    <property type="component" value="Unassembled WGS sequence"/>
</dbReference>
<dbReference type="InterPro" id="IPR002397">
    <property type="entry name" value="Cyt_P450_B"/>
</dbReference>
<organism evidence="3 4">
    <name type="scientific">Actinomadura alba</name>
    <dbReference type="NCBI Taxonomy" id="406431"/>
    <lineage>
        <taxon>Bacteria</taxon>
        <taxon>Bacillati</taxon>
        <taxon>Actinomycetota</taxon>
        <taxon>Actinomycetes</taxon>
        <taxon>Streptosporangiales</taxon>
        <taxon>Thermomonosporaceae</taxon>
        <taxon>Actinomadura</taxon>
    </lineage>
</organism>
<dbReference type="EMBL" id="JABVEC010000038">
    <property type="protein sequence ID" value="MBC6470258.1"/>
    <property type="molecule type" value="Genomic_DNA"/>
</dbReference>
<accession>A0ABR7LZI2</accession>
<dbReference type="PANTHER" id="PTHR46696">
    <property type="entry name" value="P450, PUTATIVE (EUROFUNG)-RELATED"/>
    <property type="match status" value="1"/>
</dbReference>
<name>A0ABR7LZI2_9ACTN</name>
<dbReference type="InterPro" id="IPR017972">
    <property type="entry name" value="Cyt_P450_CS"/>
</dbReference>
<evidence type="ECO:0000313" key="3">
    <source>
        <dbReference type="EMBL" id="MBC6470258.1"/>
    </source>
</evidence>
<dbReference type="PANTHER" id="PTHR46696:SF1">
    <property type="entry name" value="CYTOCHROME P450 YJIB-RELATED"/>
    <property type="match status" value="1"/>
</dbReference>
<comment type="caution">
    <text evidence="3">The sequence shown here is derived from an EMBL/GenBank/DDBJ whole genome shotgun (WGS) entry which is preliminary data.</text>
</comment>
<keyword evidence="4" id="KW-1185">Reference proteome</keyword>
<keyword evidence="2" id="KW-0479">Metal-binding</keyword>
<dbReference type="PRINTS" id="PR00359">
    <property type="entry name" value="BP450"/>
</dbReference>
<keyword evidence="2" id="KW-0408">Iron</keyword>
<dbReference type="SUPFAM" id="SSF48264">
    <property type="entry name" value="Cytochrome P450"/>
    <property type="match status" value="1"/>
</dbReference>
<proteinExistence type="inferred from homology"/>
<evidence type="ECO:0000256" key="1">
    <source>
        <dbReference type="ARBA" id="ARBA00010617"/>
    </source>
</evidence>
<comment type="similarity">
    <text evidence="1 2">Belongs to the cytochrome P450 family.</text>
</comment>
<protein>
    <submittedName>
        <fullName evidence="3">Cytochrome P450</fullName>
    </submittedName>
</protein>
<evidence type="ECO:0000313" key="4">
    <source>
        <dbReference type="Proteomes" id="UP000805614"/>
    </source>
</evidence>
<keyword evidence="2" id="KW-0349">Heme</keyword>
<evidence type="ECO:0000256" key="2">
    <source>
        <dbReference type="RuleBase" id="RU000461"/>
    </source>
</evidence>
<dbReference type="RefSeq" id="WP_187247296.1">
    <property type="nucleotide sequence ID" value="NZ_BAAAOK010000005.1"/>
</dbReference>
<gene>
    <name evidence="3" type="ORF">HKK74_32920</name>
</gene>
<keyword evidence="2" id="KW-0560">Oxidoreductase</keyword>
<dbReference type="Gene3D" id="1.10.630.10">
    <property type="entry name" value="Cytochrome P450"/>
    <property type="match status" value="1"/>
</dbReference>
<dbReference type="Pfam" id="PF00067">
    <property type="entry name" value="p450"/>
    <property type="match status" value="1"/>
</dbReference>
<dbReference type="InterPro" id="IPR036396">
    <property type="entry name" value="Cyt_P450_sf"/>
</dbReference>
<dbReference type="InterPro" id="IPR001128">
    <property type="entry name" value="Cyt_P450"/>
</dbReference>
<sequence>MTSVTPGSLGELYDPLGVHMDDPYPFFARARREAPIFFSPKADAWVVTRLRDIKEVLRDGKTYSSCNSLRPLTPLSPKVQELLATGYPEVPNFVQLDGEEHRRQREPAAAAFSPEMVDATEADIVEQANALVDAIIEGGVPVDFMGAFANRLPVSVIAKLVGYPPEQHETMGNLSRKAAGIVIGLRFESEDEELDAAHAWLQYQRMVARLLHERRAEPRFDLMSGLVMTLGPEDDDAPLPLEVEALIVHIGFGLALAGHITTSALLGNGLRALLEHPEQWRLLCERPELIPSAVEEIARFDTPTLSFMRQTTTETMLARQRLPAGADVLVSLASGNHDETVFDRADEFDITRTLPTSHVVFGYGAHYCVGAPLARREIEVALSVLTSRLPGLRLVPDQQIAMRPSVSQRGPLSLHVTW</sequence>
<keyword evidence="2" id="KW-0503">Monooxygenase</keyword>